<accession>A0AAN9TIW4</accession>
<protein>
    <submittedName>
        <fullName evidence="1">Uncharacterized protein</fullName>
    </submittedName>
</protein>
<dbReference type="AlphaFoldDB" id="A0AAN9TIW4"/>
<keyword evidence="2" id="KW-1185">Reference proteome</keyword>
<dbReference type="EMBL" id="JBBCAQ010000022">
    <property type="protein sequence ID" value="KAK7591056.1"/>
    <property type="molecule type" value="Genomic_DNA"/>
</dbReference>
<proteinExistence type="predicted"/>
<comment type="caution">
    <text evidence="1">The sequence shown here is derived from an EMBL/GenBank/DDBJ whole genome shotgun (WGS) entry which is preliminary data.</text>
</comment>
<evidence type="ECO:0000313" key="2">
    <source>
        <dbReference type="Proteomes" id="UP001367676"/>
    </source>
</evidence>
<name>A0AAN9TIW4_9HEMI</name>
<dbReference type="Proteomes" id="UP001367676">
    <property type="component" value="Unassembled WGS sequence"/>
</dbReference>
<organism evidence="1 2">
    <name type="scientific">Parthenolecanium corni</name>
    <dbReference type="NCBI Taxonomy" id="536013"/>
    <lineage>
        <taxon>Eukaryota</taxon>
        <taxon>Metazoa</taxon>
        <taxon>Ecdysozoa</taxon>
        <taxon>Arthropoda</taxon>
        <taxon>Hexapoda</taxon>
        <taxon>Insecta</taxon>
        <taxon>Pterygota</taxon>
        <taxon>Neoptera</taxon>
        <taxon>Paraneoptera</taxon>
        <taxon>Hemiptera</taxon>
        <taxon>Sternorrhyncha</taxon>
        <taxon>Coccoidea</taxon>
        <taxon>Coccidae</taxon>
        <taxon>Parthenolecanium</taxon>
    </lineage>
</organism>
<gene>
    <name evidence="1" type="ORF">V9T40_002669</name>
</gene>
<sequence length="137" mass="15297">MEWHPLLNSYLIIKKEALESNEKVAAVLNHEDAYSQAAGSVTVKNEASYNSKIVMNYMRSGLMETQNSAEFGSGASQKLQIPDAVSNIYVKVLKFLPGSAPSEKYYVFNLDLPMPVHRSYVVRGTMENSTYEDITPV</sequence>
<evidence type="ECO:0000313" key="1">
    <source>
        <dbReference type="EMBL" id="KAK7591056.1"/>
    </source>
</evidence>
<reference evidence="1 2" key="1">
    <citation type="submission" date="2024-03" db="EMBL/GenBank/DDBJ databases">
        <title>Adaptation during the transition from Ophiocordyceps entomopathogen to insect associate is accompanied by gene loss and intensified selection.</title>
        <authorList>
            <person name="Ward C.M."/>
            <person name="Onetto C.A."/>
            <person name="Borneman A.R."/>
        </authorList>
    </citation>
    <scope>NUCLEOTIDE SEQUENCE [LARGE SCALE GENOMIC DNA]</scope>
    <source>
        <strain evidence="1">AWRI1</strain>
        <tissue evidence="1">Single Adult Female</tissue>
    </source>
</reference>